<comment type="caution">
    <text evidence="1">The sequence shown here is derived from an EMBL/GenBank/DDBJ whole genome shotgun (WGS) entry which is preliminary data.</text>
</comment>
<dbReference type="EMBL" id="JBBWWQ010000015">
    <property type="protein sequence ID" value="KAK8928999.1"/>
    <property type="molecule type" value="Genomic_DNA"/>
</dbReference>
<evidence type="ECO:0000313" key="3">
    <source>
        <dbReference type="EMBL" id="KAK8928999.1"/>
    </source>
</evidence>
<evidence type="ECO:0000313" key="5">
    <source>
        <dbReference type="Proteomes" id="UP001418222"/>
    </source>
</evidence>
<protein>
    <submittedName>
        <fullName evidence="1">Uncharacterized protein</fullName>
    </submittedName>
</protein>
<organism evidence="1 5">
    <name type="scientific">Platanthera zijinensis</name>
    <dbReference type="NCBI Taxonomy" id="2320716"/>
    <lineage>
        <taxon>Eukaryota</taxon>
        <taxon>Viridiplantae</taxon>
        <taxon>Streptophyta</taxon>
        <taxon>Embryophyta</taxon>
        <taxon>Tracheophyta</taxon>
        <taxon>Spermatophyta</taxon>
        <taxon>Magnoliopsida</taxon>
        <taxon>Liliopsida</taxon>
        <taxon>Asparagales</taxon>
        <taxon>Orchidaceae</taxon>
        <taxon>Orchidoideae</taxon>
        <taxon>Orchideae</taxon>
        <taxon>Orchidinae</taxon>
        <taxon>Platanthera</taxon>
    </lineage>
</organism>
<dbReference type="EMBL" id="JBBWWQ010000018">
    <property type="protein sequence ID" value="KAK8921872.1"/>
    <property type="molecule type" value="Genomic_DNA"/>
</dbReference>
<reference evidence="1" key="2">
    <citation type="submission" date="2024-02" db="EMBL/GenBank/DDBJ databases">
        <authorList>
            <person name="Li M.-H."/>
            <person name="Liu K.-W."/>
            <person name="Li Z."/>
            <person name="Lu H.-C."/>
            <person name="Ye Q.-L."/>
            <person name="Zhang D."/>
            <person name="Wang J.-Y."/>
            <person name="Li Y.-F."/>
            <person name="Zhong Z.-M."/>
            <person name="Liu X."/>
            <person name="Yu X."/>
            <person name="Liu D.-K."/>
            <person name="Tu X.-D."/>
            <person name="Liu B."/>
            <person name="Hao Y."/>
            <person name="Liao X.-Y."/>
            <person name="Jiang Y.-T."/>
            <person name="Sun W.-H."/>
            <person name="Chen J."/>
            <person name="Ai Y."/>
            <person name="Zhai J.-W."/>
            <person name="Wu S.-S."/>
            <person name="Zhou Z."/>
            <person name="Hsiao Y.-Y."/>
            <person name="Wu W.-L."/>
            <person name="Chen Y.-Y."/>
            <person name="Lin Y.-F."/>
            <person name="Hsu J.-L."/>
            <person name="Li C.-Y."/>
            <person name="Wang Z.-W."/>
            <person name="Zhao X."/>
            <person name="Zhong W.-Y."/>
            <person name="Ma X.-K."/>
            <person name="Ma L."/>
            <person name="Huang J."/>
            <person name="Chen G.-Z."/>
            <person name="Huang M.-Z."/>
            <person name="Huang L."/>
            <person name="Peng D.-H."/>
            <person name="Luo Y.-B."/>
            <person name="Zou S.-Q."/>
            <person name="Chen S.-P."/>
            <person name="Lan S."/>
            <person name="Tsai W.-C."/>
            <person name="Van De Peer Y."/>
            <person name="Liu Z.-J."/>
        </authorList>
    </citation>
    <scope>NUCLEOTIDE SEQUENCE</scope>
    <source>
        <strain evidence="1">Lor287</strain>
        <tissue evidence="1">Leaf</tissue>
    </source>
</reference>
<gene>
    <name evidence="4" type="ORF">KSP39_PZI015593</name>
    <name evidence="3" type="ORF">KSP39_PZI017790</name>
    <name evidence="2" type="ORF">KSP39_PZI020505</name>
    <name evidence="1" type="ORF">KSP39_PZI023230</name>
</gene>
<dbReference type="Proteomes" id="UP001418222">
    <property type="component" value="Unassembled WGS sequence"/>
</dbReference>
<evidence type="ECO:0000313" key="2">
    <source>
        <dbReference type="EMBL" id="KAK8921872.1"/>
    </source>
</evidence>
<keyword evidence="5" id="KW-1185">Reference proteome</keyword>
<dbReference type="AlphaFoldDB" id="A0AAP0AUC2"/>
<reference evidence="1 5" key="1">
    <citation type="journal article" date="2022" name="Nat. Plants">
        <title>Genomes of leafy and leafless Platanthera orchids illuminate the evolution of mycoheterotrophy.</title>
        <authorList>
            <person name="Li M.H."/>
            <person name="Liu K.W."/>
            <person name="Li Z."/>
            <person name="Lu H.C."/>
            <person name="Ye Q.L."/>
            <person name="Zhang D."/>
            <person name="Wang J.Y."/>
            <person name="Li Y.F."/>
            <person name="Zhong Z.M."/>
            <person name="Liu X."/>
            <person name="Yu X."/>
            <person name="Liu D.K."/>
            <person name="Tu X.D."/>
            <person name="Liu B."/>
            <person name="Hao Y."/>
            <person name="Liao X.Y."/>
            <person name="Jiang Y.T."/>
            <person name="Sun W.H."/>
            <person name="Chen J."/>
            <person name="Chen Y.Q."/>
            <person name="Ai Y."/>
            <person name="Zhai J.W."/>
            <person name="Wu S.S."/>
            <person name="Zhou Z."/>
            <person name="Hsiao Y.Y."/>
            <person name="Wu W.L."/>
            <person name="Chen Y.Y."/>
            <person name="Lin Y.F."/>
            <person name="Hsu J.L."/>
            <person name="Li C.Y."/>
            <person name="Wang Z.W."/>
            <person name="Zhao X."/>
            <person name="Zhong W.Y."/>
            <person name="Ma X.K."/>
            <person name="Ma L."/>
            <person name="Huang J."/>
            <person name="Chen G.Z."/>
            <person name="Huang M.Z."/>
            <person name="Huang L."/>
            <person name="Peng D.H."/>
            <person name="Luo Y.B."/>
            <person name="Zou S.Q."/>
            <person name="Chen S.P."/>
            <person name="Lan S."/>
            <person name="Tsai W.C."/>
            <person name="Van de Peer Y."/>
            <person name="Liu Z.J."/>
        </authorList>
    </citation>
    <scope>NUCLEOTIDE SEQUENCE [LARGE SCALE GENOMIC DNA]</scope>
    <source>
        <strain evidence="1">Lor287</strain>
    </source>
</reference>
<dbReference type="EMBL" id="JBBWWQ010000013">
    <property type="protein sequence ID" value="KAK8933511.1"/>
    <property type="molecule type" value="Genomic_DNA"/>
</dbReference>
<proteinExistence type="predicted"/>
<evidence type="ECO:0000313" key="1">
    <source>
        <dbReference type="EMBL" id="KAK8915904.1"/>
    </source>
</evidence>
<evidence type="ECO:0000313" key="4">
    <source>
        <dbReference type="EMBL" id="KAK8933511.1"/>
    </source>
</evidence>
<sequence>MSGRSTGTYLNSRCAISTFKKIVEPLLGALSEVSENRLLDAGLMQFFLIPDLPQNIPLLYRLIRLYRPDKQAFLLGNYYVKLTVNEIAVILGLPNRGDEFVFKRKPYSAENHKHLLAEMDHLALEETTPAVETRRLKVLVKYILCKFLFPLKGLRIPQCFFDFGGVEEFTRYNWPLAIHKFLHSQFVSLQKLSCTREDPSSLGYLEGCSIVLVVRQFEILTF</sequence>
<accession>A0AAP0AUC2</accession>
<name>A0AAP0AUC2_9ASPA</name>
<dbReference type="EMBL" id="JBBWWQ010000020">
    <property type="protein sequence ID" value="KAK8915904.1"/>
    <property type="molecule type" value="Genomic_DNA"/>
</dbReference>